<dbReference type="PANTHER" id="PTHR40518">
    <property type="entry name" value="ACETOACETATE DECARBOXYLASE"/>
    <property type="match status" value="1"/>
</dbReference>
<dbReference type="PANTHER" id="PTHR40518:SF1">
    <property type="entry name" value="ACETOACETATE DECARBOXYLASE"/>
    <property type="match status" value="1"/>
</dbReference>
<gene>
    <name evidence="1" type="ORF">BJX66DRAFT_345843</name>
</gene>
<evidence type="ECO:0000313" key="1">
    <source>
        <dbReference type="EMBL" id="KAL2782425.1"/>
    </source>
</evidence>
<proteinExistence type="predicted"/>
<comment type="caution">
    <text evidence="1">The sequence shown here is derived from an EMBL/GenBank/DDBJ whole genome shotgun (WGS) entry which is preliminary data.</text>
</comment>
<accession>A0ABR4FGQ0</accession>
<evidence type="ECO:0000313" key="2">
    <source>
        <dbReference type="Proteomes" id="UP001610563"/>
    </source>
</evidence>
<organism evidence="1 2">
    <name type="scientific">Aspergillus keveii</name>
    <dbReference type="NCBI Taxonomy" id="714993"/>
    <lineage>
        <taxon>Eukaryota</taxon>
        <taxon>Fungi</taxon>
        <taxon>Dikarya</taxon>
        <taxon>Ascomycota</taxon>
        <taxon>Pezizomycotina</taxon>
        <taxon>Eurotiomycetes</taxon>
        <taxon>Eurotiomycetidae</taxon>
        <taxon>Eurotiales</taxon>
        <taxon>Aspergillaceae</taxon>
        <taxon>Aspergillus</taxon>
        <taxon>Aspergillus subgen. Nidulantes</taxon>
    </lineage>
</organism>
<dbReference type="Gene3D" id="2.40.400.10">
    <property type="entry name" value="Acetoacetate decarboxylase-like"/>
    <property type="match status" value="1"/>
</dbReference>
<sequence>MARSRGLPPGSYGHLEANSHFATRFGREEDFEGGLCYVMIVRYSDTPVGPYDELIWMPGSFSVGAHVDGPPKKAWHRVTRIYVSQFETVKRGRENWNIPKTV</sequence>
<dbReference type="SUPFAM" id="SSF160104">
    <property type="entry name" value="Acetoacetate decarboxylase-like"/>
    <property type="match status" value="1"/>
</dbReference>
<dbReference type="EMBL" id="JBFTWV010000441">
    <property type="protein sequence ID" value="KAL2782425.1"/>
    <property type="molecule type" value="Genomic_DNA"/>
</dbReference>
<dbReference type="Proteomes" id="UP001610563">
    <property type="component" value="Unassembled WGS sequence"/>
</dbReference>
<protein>
    <submittedName>
        <fullName evidence="1">Uncharacterized protein</fullName>
    </submittedName>
</protein>
<dbReference type="InterPro" id="IPR023375">
    <property type="entry name" value="ADC_dom_sf"/>
</dbReference>
<keyword evidence="2" id="KW-1185">Reference proteome</keyword>
<reference evidence="1 2" key="1">
    <citation type="submission" date="2024-07" db="EMBL/GenBank/DDBJ databases">
        <title>Section-level genome sequencing and comparative genomics of Aspergillus sections Usti and Cavernicolus.</title>
        <authorList>
            <consortium name="Lawrence Berkeley National Laboratory"/>
            <person name="Nybo J.L."/>
            <person name="Vesth T.C."/>
            <person name="Theobald S."/>
            <person name="Frisvad J.C."/>
            <person name="Larsen T.O."/>
            <person name="Kjaerboelling I."/>
            <person name="Rothschild-Mancinelli K."/>
            <person name="Lyhne E.K."/>
            <person name="Kogle M.E."/>
            <person name="Barry K."/>
            <person name="Clum A."/>
            <person name="Na H."/>
            <person name="Ledsgaard L."/>
            <person name="Lin J."/>
            <person name="Lipzen A."/>
            <person name="Kuo A."/>
            <person name="Riley R."/>
            <person name="Mondo S."/>
            <person name="Labutti K."/>
            <person name="Haridas S."/>
            <person name="Pangalinan J."/>
            <person name="Salamov A.A."/>
            <person name="Simmons B.A."/>
            <person name="Magnuson J.K."/>
            <person name="Chen J."/>
            <person name="Drula E."/>
            <person name="Henrissat B."/>
            <person name="Wiebenga A."/>
            <person name="Lubbers R.J."/>
            <person name="Gomes A.C."/>
            <person name="Makela M.R."/>
            <person name="Stajich J."/>
            <person name="Grigoriev I.V."/>
            <person name="Mortensen U.H."/>
            <person name="De Vries R.P."/>
            <person name="Baker S.E."/>
            <person name="Andersen M.R."/>
        </authorList>
    </citation>
    <scope>NUCLEOTIDE SEQUENCE [LARGE SCALE GENOMIC DNA]</scope>
    <source>
        <strain evidence="1 2">CBS 209.92</strain>
    </source>
</reference>
<name>A0ABR4FGQ0_9EURO</name>